<dbReference type="PANTHER" id="PTHR30461:SF2">
    <property type="entry name" value="SERINE RECOMBINASE PINE-RELATED"/>
    <property type="match status" value="1"/>
</dbReference>
<dbReference type="InterPro" id="IPR050639">
    <property type="entry name" value="SSR_resolvase"/>
</dbReference>
<dbReference type="Proteomes" id="UP000683429">
    <property type="component" value="Chromosome"/>
</dbReference>
<dbReference type="InterPro" id="IPR025827">
    <property type="entry name" value="Zn_ribbon_recom_dom"/>
</dbReference>
<dbReference type="AlphaFoldDB" id="A0A1H8TKC5"/>
<evidence type="ECO:0000313" key="6">
    <source>
        <dbReference type="Proteomes" id="UP000198809"/>
    </source>
</evidence>
<evidence type="ECO:0000313" key="5">
    <source>
        <dbReference type="EMBL" id="SEO91004.1"/>
    </source>
</evidence>
<protein>
    <submittedName>
        <fullName evidence="4">Recombinase family protein</fullName>
    </submittedName>
    <submittedName>
        <fullName evidence="5">Recombinase zinc beta ribbon domain-containing protein</fullName>
    </submittedName>
</protein>
<evidence type="ECO:0000256" key="2">
    <source>
        <dbReference type="ARBA" id="ARBA00023172"/>
    </source>
</evidence>
<evidence type="ECO:0000313" key="7">
    <source>
        <dbReference type="Proteomes" id="UP000683429"/>
    </source>
</evidence>
<gene>
    <name evidence="4" type="ORF">KP014_02940</name>
    <name evidence="5" type="ORF">SAMN04487895_11487</name>
</gene>
<dbReference type="Pfam" id="PF07508">
    <property type="entry name" value="Recombinase"/>
    <property type="match status" value="1"/>
</dbReference>
<dbReference type="InterPro" id="IPR011109">
    <property type="entry name" value="DNA_bind_recombinase_dom"/>
</dbReference>
<dbReference type="InterPro" id="IPR038109">
    <property type="entry name" value="DNA_bind_recomb_sf"/>
</dbReference>
<proteinExistence type="predicted"/>
<name>A0A1H8TKC5_9BACL</name>
<dbReference type="PANTHER" id="PTHR30461">
    <property type="entry name" value="DNA-INVERTASE FROM LAMBDOID PROPHAGE"/>
    <property type="match status" value="1"/>
</dbReference>
<dbReference type="EMBL" id="CP076607">
    <property type="protein sequence ID" value="QWU16245.1"/>
    <property type="molecule type" value="Genomic_DNA"/>
</dbReference>
<dbReference type="Gene3D" id="3.90.1750.20">
    <property type="entry name" value="Putative Large Serine Recombinase, Chain B, Domain 2"/>
    <property type="match status" value="1"/>
</dbReference>
<keyword evidence="2" id="KW-0233">DNA recombination</keyword>
<dbReference type="Proteomes" id="UP000198809">
    <property type="component" value="Unassembled WGS sequence"/>
</dbReference>
<keyword evidence="7" id="KW-1185">Reference proteome</keyword>
<evidence type="ECO:0000256" key="1">
    <source>
        <dbReference type="ARBA" id="ARBA00023125"/>
    </source>
</evidence>
<dbReference type="STRING" id="1333845.SAMN04487895_11487"/>
<evidence type="ECO:0000313" key="4">
    <source>
        <dbReference type="EMBL" id="QWU16245.1"/>
    </source>
</evidence>
<evidence type="ECO:0000259" key="3">
    <source>
        <dbReference type="PROSITE" id="PS51737"/>
    </source>
</evidence>
<dbReference type="Pfam" id="PF13408">
    <property type="entry name" value="Zn_ribbon_recom"/>
    <property type="match status" value="1"/>
</dbReference>
<reference evidence="5 6" key="1">
    <citation type="submission" date="2016-10" db="EMBL/GenBank/DDBJ databases">
        <authorList>
            <person name="de Groot N.N."/>
        </authorList>
    </citation>
    <scope>NUCLEOTIDE SEQUENCE [LARGE SCALE GENOMIC DNA]</scope>
    <source>
        <strain evidence="5 6">CGMCC 1.10238</strain>
    </source>
</reference>
<feature type="domain" description="Recombinase" evidence="3">
    <location>
        <begin position="1"/>
        <end position="116"/>
    </location>
</feature>
<dbReference type="OrthoDB" id="9811097at2"/>
<organism evidence="5 6">
    <name type="scientific">Paenibacillus sophorae</name>
    <dbReference type="NCBI Taxonomy" id="1333845"/>
    <lineage>
        <taxon>Bacteria</taxon>
        <taxon>Bacillati</taxon>
        <taxon>Bacillota</taxon>
        <taxon>Bacilli</taxon>
        <taxon>Bacillales</taxon>
        <taxon>Paenibacillaceae</taxon>
        <taxon>Paenibacillus</taxon>
    </lineage>
</organism>
<dbReference type="PROSITE" id="PS51737">
    <property type="entry name" value="RECOMBINASE_DNA_BIND"/>
    <property type="match status" value="1"/>
</dbReference>
<dbReference type="EMBL" id="FODH01000014">
    <property type="protein sequence ID" value="SEO91004.1"/>
    <property type="molecule type" value="Genomic_DNA"/>
</dbReference>
<accession>A0A1H8TKC5</accession>
<dbReference type="GO" id="GO:0003677">
    <property type="term" value="F:DNA binding"/>
    <property type="evidence" value="ECO:0007669"/>
    <property type="project" value="UniProtKB-KW"/>
</dbReference>
<reference evidence="4 7" key="2">
    <citation type="submission" date="2021-06" db="EMBL/GenBank/DDBJ databases">
        <title>Whole genome sequence of Paenibacillus sophorae DSM23020 for comparative genomics.</title>
        <authorList>
            <person name="Kim M.-J."/>
            <person name="Lee G."/>
            <person name="Shin J.-H."/>
        </authorList>
    </citation>
    <scope>NUCLEOTIDE SEQUENCE [LARGE SCALE GENOMIC DNA]</scope>
    <source>
        <strain evidence="4 7">DSM 23020</strain>
    </source>
</reference>
<keyword evidence="1" id="KW-0238">DNA-binding</keyword>
<sequence>MPHTDNPALSYTEIIPEEANLVNFIFQSYAGGQGYRAIANRLNCEGYASKRGKAFSSATVRGILTNRNYIGQVTYSTYENKSSPRTKKFVQGTHEPIIDMRLWNQVQEQLAKHSRPVTKLHSRLFPLAGLLKCPSCGKGMVPIHVRRTRKSGKMKVSYYYICGNYASHGPSSCRPHHVPAEEAEHRIMSRLALFLDSPAIADRLLTEVNRRNESNTAPFQEQLKRVAAAESSLRSRSLRCYELFEDGHIDGTSLKQKLEEIRGETEKLQLEREKLEQTISGFSVQTYPPEHVKRAVEDIAVILSKAAPDKKKALYRSLIKSITVPPDRDMEHAVIHGDIGLLHLNIPPILIEKEVNRQHGKNK</sequence>
<dbReference type="GO" id="GO:0000150">
    <property type="term" value="F:DNA strand exchange activity"/>
    <property type="evidence" value="ECO:0007669"/>
    <property type="project" value="InterPro"/>
</dbReference>